<evidence type="ECO:0000256" key="5">
    <source>
        <dbReference type="ARBA" id="ARBA00023136"/>
    </source>
</evidence>
<name>F9SP01_VIBOR</name>
<dbReference type="Proteomes" id="UP000002817">
    <property type="component" value="Unassembled WGS sequence"/>
</dbReference>
<evidence type="ECO:0000256" key="3">
    <source>
        <dbReference type="ARBA" id="ARBA00022692"/>
    </source>
</evidence>
<keyword evidence="2" id="KW-1003">Cell membrane</keyword>
<dbReference type="PATRIC" id="fig|675816.5.peg.676"/>
<dbReference type="EMBL" id="AFWH01000010">
    <property type="protein sequence ID" value="EGU53058.1"/>
    <property type="molecule type" value="Genomic_DNA"/>
</dbReference>
<evidence type="ECO:0000256" key="2">
    <source>
        <dbReference type="ARBA" id="ARBA00022475"/>
    </source>
</evidence>
<sequence length="205" mass="23396">MLVGRMIELAETIREWLFYGEASLLMMFIGVILLSYLLEDLAIVSAAALAVEQLMPASLALVAIFIGISSGDFGLYLLGKAAQRIRFLRYRLFRYQRARRVKRQLRQNAFMSLFIIRFIPGLRTLGFSLSGFLDVPKWQFFIAVITATALWTAVIFGSFFQLGSSQWIAQSQYSWLLIPVGLCLMWLMNKLITKTLLRGTYDATR</sequence>
<dbReference type="PANTHER" id="PTHR42709:SF6">
    <property type="entry name" value="UNDECAPRENYL PHOSPHATE TRANSPORTER A"/>
    <property type="match status" value="1"/>
</dbReference>
<feature type="transmembrane region" description="Helical" evidence="6">
    <location>
        <begin position="172"/>
        <end position="188"/>
    </location>
</feature>
<feature type="transmembrane region" description="Helical" evidence="6">
    <location>
        <begin position="58"/>
        <end position="79"/>
    </location>
</feature>
<dbReference type="STRING" id="675816.VIA_001972"/>
<dbReference type="PANTHER" id="PTHR42709">
    <property type="entry name" value="ALKALINE PHOSPHATASE LIKE PROTEIN"/>
    <property type="match status" value="1"/>
</dbReference>
<feature type="transmembrane region" description="Helical" evidence="6">
    <location>
        <begin position="16"/>
        <end position="38"/>
    </location>
</feature>
<comment type="caution">
    <text evidence="8">The sequence shown here is derived from an EMBL/GenBank/DDBJ whole genome shotgun (WGS) entry which is preliminary data.</text>
</comment>
<evidence type="ECO:0000259" key="7">
    <source>
        <dbReference type="Pfam" id="PF09335"/>
    </source>
</evidence>
<dbReference type="InterPro" id="IPR051311">
    <property type="entry name" value="DedA_domain"/>
</dbReference>
<proteinExistence type="predicted"/>
<keyword evidence="3 6" id="KW-0812">Transmembrane</keyword>
<feature type="transmembrane region" description="Helical" evidence="6">
    <location>
        <begin position="109"/>
        <end position="132"/>
    </location>
</feature>
<evidence type="ECO:0000256" key="6">
    <source>
        <dbReference type="SAM" id="Phobius"/>
    </source>
</evidence>
<gene>
    <name evidence="8" type="ORF">VIOR3934_05554</name>
</gene>
<evidence type="ECO:0000256" key="1">
    <source>
        <dbReference type="ARBA" id="ARBA00004651"/>
    </source>
</evidence>
<feature type="transmembrane region" description="Helical" evidence="6">
    <location>
        <begin position="138"/>
        <end position="160"/>
    </location>
</feature>
<feature type="domain" description="VTT" evidence="7">
    <location>
        <begin position="54"/>
        <end position="156"/>
    </location>
</feature>
<evidence type="ECO:0000313" key="8">
    <source>
        <dbReference type="EMBL" id="EGU53058.1"/>
    </source>
</evidence>
<keyword evidence="4 6" id="KW-1133">Transmembrane helix</keyword>
<dbReference type="AlphaFoldDB" id="F9SP01"/>
<keyword evidence="5 6" id="KW-0472">Membrane</keyword>
<dbReference type="Pfam" id="PF09335">
    <property type="entry name" value="VTT_dom"/>
    <property type="match status" value="1"/>
</dbReference>
<dbReference type="GO" id="GO:0005886">
    <property type="term" value="C:plasma membrane"/>
    <property type="evidence" value="ECO:0007669"/>
    <property type="project" value="UniProtKB-SubCell"/>
</dbReference>
<dbReference type="InterPro" id="IPR032816">
    <property type="entry name" value="VTT_dom"/>
</dbReference>
<comment type="subcellular location">
    <subcellularLocation>
        <location evidence="1">Cell membrane</location>
        <topology evidence="1">Multi-pass membrane protein</topology>
    </subcellularLocation>
</comment>
<evidence type="ECO:0000313" key="9">
    <source>
        <dbReference type="Proteomes" id="UP000002817"/>
    </source>
</evidence>
<organism evidence="8 9">
    <name type="scientific">Vibrio orientalis CIP 102891 = ATCC 33934</name>
    <dbReference type="NCBI Taxonomy" id="675816"/>
    <lineage>
        <taxon>Bacteria</taxon>
        <taxon>Pseudomonadati</taxon>
        <taxon>Pseudomonadota</taxon>
        <taxon>Gammaproteobacteria</taxon>
        <taxon>Vibrionales</taxon>
        <taxon>Vibrionaceae</taxon>
        <taxon>Vibrio</taxon>
        <taxon>Vibrio oreintalis group</taxon>
    </lineage>
</organism>
<dbReference type="eggNOG" id="COG0586">
    <property type="taxonomic scope" value="Bacteria"/>
</dbReference>
<evidence type="ECO:0000256" key="4">
    <source>
        <dbReference type="ARBA" id="ARBA00022989"/>
    </source>
</evidence>
<protein>
    <submittedName>
        <fullName evidence="8">Alkaline phosphatase like protein</fullName>
    </submittedName>
</protein>
<accession>F9SP01</accession>
<reference evidence="8 9" key="1">
    <citation type="journal article" date="2012" name="Int. J. Syst. Evol. Microbiol.">
        <title>Vibrio caribbeanicus sp. nov., isolated from the marine sponge Scleritoderma cyanea.</title>
        <authorList>
            <person name="Hoffmann M."/>
            <person name="Monday S.R."/>
            <person name="Allard M.W."/>
            <person name="Strain E.A."/>
            <person name="Whittaker P."/>
            <person name="Naum M."/>
            <person name="McCarthy P.J."/>
            <person name="Lopez J.V."/>
            <person name="Fischer M."/>
            <person name="Brown E.W."/>
        </authorList>
    </citation>
    <scope>NUCLEOTIDE SEQUENCE [LARGE SCALE GENOMIC DNA]</scope>
    <source>
        <strain evidence="9">CIP 102891 / ATCC 33934</strain>
    </source>
</reference>